<dbReference type="PANTHER" id="PTHR33164">
    <property type="entry name" value="TRANSCRIPTIONAL REGULATOR, MARR FAMILY"/>
    <property type="match status" value="1"/>
</dbReference>
<dbReference type="InterPro" id="IPR039422">
    <property type="entry name" value="MarR/SlyA-like"/>
</dbReference>
<accession>A0A7Y9KKK1</accession>
<reference evidence="2 3" key="1">
    <citation type="submission" date="2020-07" db="EMBL/GenBank/DDBJ databases">
        <title>Sequencing the genomes of 1000 actinobacteria strains.</title>
        <authorList>
            <person name="Klenk H.-P."/>
        </authorList>
    </citation>
    <scope>NUCLEOTIDE SEQUENCE [LARGE SCALE GENOMIC DNA]</scope>
    <source>
        <strain evidence="2 3">DSM 24662</strain>
    </source>
</reference>
<dbReference type="GO" id="GO:0003677">
    <property type="term" value="F:DNA binding"/>
    <property type="evidence" value="ECO:0007669"/>
    <property type="project" value="UniProtKB-KW"/>
</dbReference>
<dbReference type="PRINTS" id="PR00598">
    <property type="entry name" value="HTHMARR"/>
</dbReference>
<evidence type="ECO:0000259" key="1">
    <source>
        <dbReference type="PROSITE" id="PS50995"/>
    </source>
</evidence>
<dbReference type="Gene3D" id="1.10.10.10">
    <property type="entry name" value="Winged helix-like DNA-binding domain superfamily/Winged helix DNA-binding domain"/>
    <property type="match status" value="1"/>
</dbReference>
<keyword evidence="2" id="KW-0238">DNA-binding</keyword>
<dbReference type="GO" id="GO:0003700">
    <property type="term" value="F:DNA-binding transcription factor activity"/>
    <property type="evidence" value="ECO:0007669"/>
    <property type="project" value="InterPro"/>
</dbReference>
<protein>
    <submittedName>
        <fullName evidence="2">DNA-binding MarR family transcriptional regulator</fullName>
    </submittedName>
</protein>
<dbReference type="InterPro" id="IPR036388">
    <property type="entry name" value="WH-like_DNA-bd_sf"/>
</dbReference>
<organism evidence="2 3">
    <name type="scientific">Microbacterium immunditiarum</name>
    <dbReference type="NCBI Taxonomy" id="337480"/>
    <lineage>
        <taxon>Bacteria</taxon>
        <taxon>Bacillati</taxon>
        <taxon>Actinomycetota</taxon>
        <taxon>Actinomycetes</taxon>
        <taxon>Micrococcales</taxon>
        <taxon>Microbacteriaceae</taxon>
        <taxon>Microbacterium</taxon>
    </lineage>
</organism>
<dbReference type="RefSeq" id="WP_218852944.1">
    <property type="nucleotide sequence ID" value="NZ_JACCBV010000001.1"/>
</dbReference>
<dbReference type="PROSITE" id="PS50995">
    <property type="entry name" value="HTH_MARR_2"/>
    <property type="match status" value="1"/>
</dbReference>
<dbReference type="AlphaFoldDB" id="A0A7Y9KKK1"/>
<dbReference type="Proteomes" id="UP000576969">
    <property type="component" value="Unassembled WGS sequence"/>
</dbReference>
<evidence type="ECO:0000313" key="3">
    <source>
        <dbReference type="Proteomes" id="UP000576969"/>
    </source>
</evidence>
<proteinExistence type="predicted"/>
<keyword evidence="3" id="KW-1185">Reference proteome</keyword>
<dbReference type="PANTHER" id="PTHR33164:SF43">
    <property type="entry name" value="HTH-TYPE TRANSCRIPTIONAL REPRESSOR YETL"/>
    <property type="match status" value="1"/>
</dbReference>
<feature type="domain" description="HTH marR-type" evidence="1">
    <location>
        <begin position="12"/>
        <end position="144"/>
    </location>
</feature>
<name>A0A7Y9KKK1_9MICO</name>
<evidence type="ECO:0000313" key="2">
    <source>
        <dbReference type="EMBL" id="NYE20811.1"/>
    </source>
</evidence>
<dbReference type="InterPro" id="IPR000835">
    <property type="entry name" value="HTH_MarR-typ"/>
</dbReference>
<dbReference type="GO" id="GO:0006950">
    <property type="term" value="P:response to stress"/>
    <property type="evidence" value="ECO:0007669"/>
    <property type="project" value="TreeGrafter"/>
</dbReference>
<dbReference type="SUPFAM" id="SSF46785">
    <property type="entry name" value="Winged helix' DNA-binding domain"/>
    <property type="match status" value="1"/>
</dbReference>
<sequence>MTPSPEALPPAEPPLLYLIKQLELAAKSRLDEVVQAHGITSVQYTALAVLARNPGLTAARLARNSFVRLQSMAQLVGALEARGLVERRRDPASRRQNLISITEEGRTVLEALAGPVAVIEAEMLAGMTRDQVTAFAATLTRMRHALSGTHPH</sequence>
<comment type="caution">
    <text evidence="2">The sequence shown here is derived from an EMBL/GenBank/DDBJ whole genome shotgun (WGS) entry which is preliminary data.</text>
</comment>
<dbReference type="InterPro" id="IPR036390">
    <property type="entry name" value="WH_DNA-bd_sf"/>
</dbReference>
<gene>
    <name evidence="2" type="ORF">BJ991_002839</name>
</gene>
<dbReference type="Pfam" id="PF12802">
    <property type="entry name" value="MarR_2"/>
    <property type="match status" value="1"/>
</dbReference>
<dbReference type="EMBL" id="JACCBV010000001">
    <property type="protein sequence ID" value="NYE20811.1"/>
    <property type="molecule type" value="Genomic_DNA"/>
</dbReference>
<dbReference type="SMART" id="SM00347">
    <property type="entry name" value="HTH_MARR"/>
    <property type="match status" value="1"/>
</dbReference>